<dbReference type="EMBL" id="JH971385">
    <property type="protein sequence ID" value="EKM83545.1"/>
    <property type="molecule type" value="Genomic_DNA"/>
</dbReference>
<sequence>MTEYDFSSEAYDHYIRTQSRVASWVHHTEHHRPTFEAAAPGAPGLPPAPRSQSPPVLPRLSQAYARPPIYHRVPPSPSSSEASYVHVVSPQIRRYRPPPPPIYAPPVPPRSSFPVQPHPSPHDYLSQPRHSKSHSYSHQFPPPAATPIYTSPPISPQPIIYGYPNAWPTKPPREHYPEPSSSRTHRASHYDQPLTPPTSSSASTSLGNAPVVDRPVAHSRQRNLHTDFHPPPFPDDLRQHHRQHSSTNTLPGLEPPYISRHSIQRAYHSHHCDCHDCSRRHHHPYLDQSRRNLKSSSQTNFQQTVPPQLSTYRDHYSHGRQFNSVDSIPSHPVGTSIPPRYPIDDRSPV</sequence>
<feature type="region of interest" description="Disordered" evidence="1">
    <location>
        <begin position="95"/>
        <end position="153"/>
    </location>
</feature>
<reference evidence="3" key="1">
    <citation type="journal article" date="2012" name="Proc. Natl. Acad. Sci. U.S.A.">
        <title>Genome sequence of the button mushroom Agaricus bisporus reveals mechanisms governing adaptation to a humic-rich ecological niche.</title>
        <authorList>
            <person name="Morin E."/>
            <person name="Kohler A."/>
            <person name="Baker A.R."/>
            <person name="Foulongne-Oriol M."/>
            <person name="Lombard V."/>
            <person name="Nagy L.G."/>
            <person name="Ohm R.A."/>
            <person name="Patyshakuliyeva A."/>
            <person name="Brun A."/>
            <person name="Aerts A.L."/>
            <person name="Bailey A.M."/>
            <person name="Billette C."/>
            <person name="Coutinho P.M."/>
            <person name="Deakin G."/>
            <person name="Doddapaneni H."/>
            <person name="Floudas D."/>
            <person name="Grimwood J."/>
            <person name="Hilden K."/>
            <person name="Kuees U."/>
            <person name="LaButti K.M."/>
            <person name="Lapidus A."/>
            <person name="Lindquist E.A."/>
            <person name="Lucas S.M."/>
            <person name="Murat C."/>
            <person name="Riley R.W."/>
            <person name="Salamov A.A."/>
            <person name="Schmutz J."/>
            <person name="Subramanian V."/>
            <person name="Woesten H.A.B."/>
            <person name="Xu J."/>
            <person name="Eastwood D.C."/>
            <person name="Foster G.D."/>
            <person name="Sonnenberg A.S."/>
            <person name="Cullen D."/>
            <person name="de Vries R.P."/>
            <person name="Lundell T."/>
            <person name="Hibbett D.S."/>
            <person name="Henrissat B."/>
            <person name="Burton K.S."/>
            <person name="Kerrigan R.W."/>
            <person name="Challen M.P."/>
            <person name="Grigoriev I.V."/>
            <person name="Martin F."/>
        </authorList>
    </citation>
    <scope>NUCLEOTIDE SEQUENCE [LARGE SCALE GENOMIC DNA]</scope>
    <source>
        <strain evidence="3">JB137-S8 / ATCC MYA-4627 / FGSC 10392</strain>
    </source>
</reference>
<dbReference type="PRINTS" id="PR01217">
    <property type="entry name" value="PRICHEXTENSN"/>
</dbReference>
<dbReference type="Proteomes" id="UP000008493">
    <property type="component" value="Unassembled WGS sequence"/>
</dbReference>
<dbReference type="KEGG" id="abp:AGABI1DRAFT123872"/>
<evidence type="ECO:0000313" key="2">
    <source>
        <dbReference type="EMBL" id="EKM83545.1"/>
    </source>
</evidence>
<feature type="compositionally biased region" description="Low complexity" evidence="1">
    <location>
        <begin position="197"/>
        <end position="206"/>
    </location>
</feature>
<dbReference type="OMA" id="PTVIHYP"/>
<dbReference type="HOGENOM" id="CLU_794456_0_0_1"/>
<dbReference type="OrthoDB" id="3066579at2759"/>
<evidence type="ECO:0000256" key="1">
    <source>
        <dbReference type="SAM" id="MobiDB-lite"/>
    </source>
</evidence>
<accession>K5Y5Y8</accession>
<dbReference type="GeneID" id="18826045"/>
<protein>
    <submittedName>
        <fullName evidence="2">Uncharacterized protein</fullName>
    </submittedName>
</protein>
<proteinExistence type="predicted"/>
<keyword evidence="3" id="KW-1185">Reference proteome</keyword>
<dbReference type="RefSeq" id="XP_007325457.1">
    <property type="nucleotide sequence ID" value="XM_007325395.1"/>
</dbReference>
<gene>
    <name evidence="2" type="ORF">AGABI1DRAFT_123872</name>
</gene>
<organism evidence="2 3">
    <name type="scientific">Agaricus bisporus var. burnettii (strain JB137-S8 / ATCC MYA-4627 / FGSC 10392)</name>
    <name type="common">White button mushroom</name>
    <dbReference type="NCBI Taxonomy" id="597362"/>
    <lineage>
        <taxon>Eukaryota</taxon>
        <taxon>Fungi</taxon>
        <taxon>Dikarya</taxon>
        <taxon>Basidiomycota</taxon>
        <taxon>Agaricomycotina</taxon>
        <taxon>Agaricomycetes</taxon>
        <taxon>Agaricomycetidae</taxon>
        <taxon>Agaricales</taxon>
        <taxon>Agaricineae</taxon>
        <taxon>Agaricaceae</taxon>
        <taxon>Agaricus</taxon>
    </lineage>
</organism>
<dbReference type="AlphaFoldDB" id="K5Y5Y8"/>
<feature type="region of interest" description="Disordered" evidence="1">
    <location>
        <begin position="32"/>
        <end position="62"/>
    </location>
</feature>
<dbReference type="InParanoid" id="K5Y5Y8"/>
<feature type="compositionally biased region" description="Pro residues" evidence="1">
    <location>
        <begin position="97"/>
        <end position="119"/>
    </location>
</feature>
<feature type="region of interest" description="Disordered" evidence="1">
    <location>
        <begin position="170"/>
        <end position="210"/>
    </location>
</feature>
<name>K5Y5Y8_AGABU</name>
<evidence type="ECO:0000313" key="3">
    <source>
        <dbReference type="Proteomes" id="UP000008493"/>
    </source>
</evidence>
<feature type="region of interest" description="Disordered" evidence="1">
    <location>
        <begin position="320"/>
        <end position="349"/>
    </location>
</feature>
<feature type="region of interest" description="Disordered" evidence="1">
    <location>
        <begin position="223"/>
        <end position="256"/>
    </location>
</feature>